<dbReference type="SUPFAM" id="SSF53383">
    <property type="entry name" value="PLP-dependent transferases"/>
    <property type="match status" value="1"/>
</dbReference>
<comment type="cofactor">
    <cofactor evidence="1">
        <name>pyridoxal 5'-phosphate</name>
        <dbReference type="ChEBI" id="CHEBI:597326"/>
    </cofactor>
</comment>
<evidence type="ECO:0000313" key="5">
    <source>
        <dbReference type="Proteomes" id="UP001589818"/>
    </source>
</evidence>
<gene>
    <name evidence="4" type="ORF">ACFFJ8_19995</name>
</gene>
<name>A0ABV6JFJ7_9BACL</name>
<dbReference type="PROSITE" id="PS51257">
    <property type="entry name" value="PROKAR_LIPOPROTEIN"/>
    <property type="match status" value="1"/>
</dbReference>
<keyword evidence="4" id="KW-0808">Transferase</keyword>
<dbReference type="PANTHER" id="PTHR32328:SF0">
    <property type="entry name" value="L-SERYL-TRNA(SEC) SELENIUM TRANSFERASE"/>
    <property type="match status" value="1"/>
</dbReference>
<evidence type="ECO:0000256" key="3">
    <source>
        <dbReference type="ARBA" id="ARBA00044507"/>
    </source>
</evidence>
<keyword evidence="2" id="KW-0663">Pyridoxal phosphate</keyword>
<dbReference type="Gene3D" id="3.40.640.10">
    <property type="entry name" value="Type I PLP-dependent aspartate aminotransferase-like (Major domain)"/>
    <property type="match status" value="1"/>
</dbReference>
<reference evidence="4 5" key="1">
    <citation type="submission" date="2024-09" db="EMBL/GenBank/DDBJ databases">
        <authorList>
            <person name="Sun Q."/>
            <person name="Mori K."/>
        </authorList>
    </citation>
    <scope>NUCLEOTIDE SEQUENCE [LARGE SCALE GENOMIC DNA]</scope>
    <source>
        <strain evidence="4 5">CCM 4839</strain>
    </source>
</reference>
<dbReference type="PANTHER" id="PTHR32328">
    <property type="entry name" value="L-SERYL-TRNA(SEC) SELENIUM TRANSFERASE"/>
    <property type="match status" value="1"/>
</dbReference>
<dbReference type="EMBL" id="JBHLVF010000034">
    <property type="protein sequence ID" value="MFC0393640.1"/>
    <property type="molecule type" value="Genomic_DNA"/>
</dbReference>
<evidence type="ECO:0000313" key="4">
    <source>
        <dbReference type="EMBL" id="MFC0393640.1"/>
    </source>
</evidence>
<comment type="similarity">
    <text evidence="3">Belongs to the SelA family.</text>
</comment>
<keyword evidence="5" id="KW-1185">Reference proteome</keyword>
<proteinExistence type="inferred from homology"/>
<comment type="caution">
    <text evidence="4">The sequence shown here is derived from an EMBL/GenBank/DDBJ whole genome shotgun (WGS) entry which is preliminary data.</text>
</comment>
<dbReference type="InterPro" id="IPR015421">
    <property type="entry name" value="PyrdxlP-dep_Trfase_major"/>
</dbReference>
<dbReference type="RefSeq" id="WP_204820669.1">
    <property type="nucleotide sequence ID" value="NZ_JANHOF010000008.1"/>
</dbReference>
<dbReference type="Proteomes" id="UP001589818">
    <property type="component" value="Unassembled WGS sequence"/>
</dbReference>
<organism evidence="4 5">
    <name type="scientific">Paenibacillus mendelii</name>
    <dbReference type="NCBI Taxonomy" id="206163"/>
    <lineage>
        <taxon>Bacteria</taxon>
        <taxon>Bacillati</taxon>
        <taxon>Bacillota</taxon>
        <taxon>Bacilli</taxon>
        <taxon>Bacillales</taxon>
        <taxon>Paenibacillaceae</taxon>
        <taxon>Paenibacillus</taxon>
    </lineage>
</organism>
<evidence type="ECO:0000256" key="1">
    <source>
        <dbReference type="ARBA" id="ARBA00001933"/>
    </source>
</evidence>
<dbReference type="GO" id="GO:0016740">
    <property type="term" value="F:transferase activity"/>
    <property type="evidence" value="ECO:0007669"/>
    <property type="project" value="UniProtKB-KW"/>
</dbReference>
<protein>
    <submittedName>
        <fullName evidence="4">PLP-dependent transferase</fullName>
    </submittedName>
</protein>
<dbReference type="InterPro" id="IPR015424">
    <property type="entry name" value="PyrdxlP-dep_Trfase"/>
</dbReference>
<dbReference type="Pfam" id="PF03841">
    <property type="entry name" value="SelA"/>
    <property type="match status" value="1"/>
</dbReference>
<evidence type="ECO:0000256" key="2">
    <source>
        <dbReference type="ARBA" id="ARBA00022898"/>
    </source>
</evidence>
<dbReference type="InterPro" id="IPR018319">
    <property type="entry name" value="SelA-like"/>
</dbReference>
<sequence>MNMHERYELRRIVNAAGTMTYLGSSCVSPRVAEAMSSILPEFVDMRELQRAACGIIATATGSEAGCVTASAAAGISVAVAACMTGTDLCLIERLPDTSKDDMKNEVIVLKGHAVGFGASLSQMIRLTGAACIEIGTVTQAGGYQLRGAIGSRTAAVVYVVSHHTVQSGLIGLRDVCAIAAERGVPVIVDAASEYDLRGFLEAGAQLVVYSGHKFLGGPTSGIIAGDLRLVRACYMQERGIGRSMKVGKESIVGIMEALLQWQERDAGDVRLEEEARIDYALLHLGALRGVRVERVADPTGNPITRLQVWLDPMVCGLSAFELSNLLSAGELSVRVRAHEAELGFFQIDPCNLKAGEIELVCSRITELLANPSRPELPTRNATDFGYLSLLRWPD</sequence>
<accession>A0ABV6JFJ7</accession>